<feature type="transmembrane region" description="Helical" evidence="1">
    <location>
        <begin position="67"/>
        <end position="89"/>
    </location>
</feature>
<dbReference type="FunCoup" id="Q93163">
    <property type="interactions" value="10"/>
</dbReference>
<evidence type="ECO:0000313" key="3">
    <source>
        <dbReference type="EMBL" id="CAB02705.3"/>
    </source>
</evidence>
<reference evidence="3 4" key="1">
    <citation type="journal article" date="1998" name="Science">
        <title>Genome sequence of the nematode C. elegans: a platform for investigating biology.</title>
        <authorList>
            <consortium name="The C. elegans sequencing consortium"/>
            <person name="Sulson J.E."/>
            <person name="Waterston R."/>
        </authorList>
    </citation>
    <scope>NUCLEOTIDE SEQUENCE [LARGE SCALE GENOMIC DNA]</scope>
    <source>
        <strain evidence="3 4">Bristol N2</strain>
    </source>
</reference>
<dbReference type="Proteomes" id="UP000001940">
    <property type="component" value="Chromosome V"/>
</dbReference>
<dbReference type="UCSC" id="C01G10.3">
    <property type="organism name" value="c. elegans"/>
</dbReference>
<dbReference type="RefSeq" id="NP_506720.3">
    <property type="nucleotide sequence ID" value="NM_074319.5"/>
</dbReference>
<dbReference type="PhylomeDB" id="Q93163"/>
<keyword evidence="3" id="KW-0675">Receptor</keyword>
<dbReference type="PaxDb" id="6239-C01G10.3"/>
<feature type="transmembrane region" description="Helical" evidence="1">
    <location>
        <begin position="22"/>
        <end position="47"/>
    </location>
</feature>
<dbReference type="PANTHER" id="PTHR23013">
    <property type="entry name" value="SERPENTINE RECEPTOR"/>
    <property type="match status" value="1"/>
</dbReference>
<evidence type="ECO:0000256" key="1">
    <source>
        <dbReference type="SAM" id="Phobius"/>
    </source>
</evidence>
<dbReference type="PANTHER" id="PTHR23013:SF14">
    <property type="entry name" value="7TM GPCR SERPENTINE RECEPTOR CLASS X (SRX) DOMAIN-CONTAINING PROTEIN"/>
    <property type="match status" value="1"/>
</dbReference>
<feature type="transmembrane region" description="Helical" evidence="1">
    <location>
        <begin position="260"/>
        <end position="284"/>
    </location>
</feature>
<organism evidence="3 4">
    <name type="scientific">Caenorhabditis elegans</name>
    <dbReference type="NCBI Taxonomy" id="6239"/>
    <lineage>
        <taxon>Eukaryota</taxon>
        <taxon>Metazoa</taxon>
        <taxon>Ecdysozoa</taxon>
        <taxon>Nematoda</taxon>
        <taxon>Chromadorea</taxon>
        <taxon>Rhabditida</taxon>
        <taxon>Rhabditina</taxon>
        <taxon>Rhabditomorpha</taxon>
        <taxon>Rhabditoidea</taxon>
        <taxon>Rhabditidae</taxon>
        <taxon>Peloderinae</taxon>
        <taxon>Caenorhabditis</taxon>
    </lineage>
</organism>
<proteinExistence type="predicted"/>
<accession>Q93163</accession>
<keyword evidence="1" id="KW-0812">Transmembrane</keyword>
<dbReference type="SUPFAM" id="SSF81321">
    <property type="entry name" value="Family A G protein-coupled receptor-like"/>
    <property type="match status" value="1"/>
</dbReference>
<dbReference type="SMR" id="Q93163"/>
<evidence type="ECO:0000259" key="2">
    <source>
        <dbReference type="Pfam" id="PF10328"/>
    </source>
</evidence>
<dbReference type="OMA" id="MICAIRA"/>
<dbReference type="AlphaFoldDB" id="Q93163"/>
<protein>
    <submittedName>
        <fullName evidence="3">7TM GPCR serpentine receptor class x (Srx) domain-containing protein</fullName>
    </submittedName>
</protein>
<dbReference type="Bgee" id="WBGene00005969">
    <property type="expression patterns" value="Expressed in embryo"/>
</dbReference>
<dbReference type="OrthoDB" id="5845782at2759"/>
<feature type="transmembrane region" description="Helical" evidence="1">
    <location>
        <begin position="129"/>
        <end position="151"/>
    </location>
</feature>
<gene>
    <name evidence="3 5" type="primary">srx-78</name>
    <name evidence="5" type="ORF">C01G10.3</name>
    <name evidence="3" type="ORF">CELE_C01G10.3</name>
</gene>
<keyword evidence="1" id="KW-0472">Membrane</keyword>
<dbReference type="InterPro" id="IPR019430">
    <property type="entry name" value="7TM_GPCR_serpentine_rcpt_Srx"/>
</dbReference>
<dbReference type="Pfam" id="PF10328">
    <property type="entry name" value="7TM_GPCR_Srx"/>
    <property type="match status" value="1"/>
</dbReference>
<dbReference type="HOGENOM" id="CLU_072408_0_0_1"/>
<dbReference type="WormBase" id="C01G10.3">
    <property type="protein sequence ID" value="CE42523"/>
    <property type="gene ID" value="WBGene00005969"/>
    <property type="gene designation" value="srx-78"/>
</dbReference>
<dbReference type="CTD" id="182080"/>
<evidence type="ECO:0000313" key="5">
    <source>
        <dbReference type="WormBase" id="C01G10.3"/>
    </source>
</evidence>
<dbReference type="AGR" id="WB:WBGene00005969"/>
<dbReference type="InParanoid" id="Q93163"/>
<feature type="transmembrane region" description="Helical" evidence="1">
    <location>
        <begin position="95"/>
        <end position="117"/>
    </location>
</feature>
<feature type="domain" description="7TM GPCR serpentine receptor class x (Srx)" evidence="2">
    <location>
        <begin position="28"/>
        <end position="285"/>
    </location>
</feature>
<dbReference type="EMBL" id="BX284605">
    <property type="protein sequence ID" value="CAB02705.3"/>
    <property type="molecule type" value="Genomic_DNA"/>
</dbReference>
<evidence type="ECO:0000313" key="4">
    <source>
        <dbReference type="Proteomes" id="UP000001940"/>
    </source>
</evidence>
<dbReference type="GeneID" id="182080"/>
<dbReference type="eggNOG" id="ENOG502TGBK">
    <property type="taxonomic scope" value="Eukaryota"/>
</dbReference>
<keyword evidence="4" id="KW-1185">Reference proteome</keyword>
<feature type="transmembrane region" description="Helical" evidence="1">
    <location>
        <begin position="189"/>
        <end position="208"/>
    </location>
</feature>
<dbReference type="Gene3D" id="1.20.1070.10">
    <property type="entry name" value="Rhodopsin 7-helix transmembrane proteins"/>
    <property type="match status" value="1"/>
</dbReference>
<keyword evidence="1" id="KW-1133">Transmembrane helix</keyword>
<name>Q93163_CAEEL</name>
<dbReference type="KEGG" id="cel:CELE_C01G10.3"/>
<sequence>MEVNLSSNSTATYNFENWPNSLAAALMFMNSFIGLPLNSSIICNFVVCKKQRTAFNMICAIRAANNVYVLLVVMIGVYVPESLIGFSIYPRSVESIIIIFGMNLLVYNEFQSVYLSINRFFAMLFPLRFNWLLSIKFTLLLHILCYGNRFWNVITEHLDRIENSNHISFSAEHLAYGGTLAAPDYFFEWSVLSIIFPLFINAVTYIRFYYLKKRTSRESQHRRKARENVAQFFQTVFQDSLFFISSTFGLKLNTIIAHRFWTFFCFTFVWQFIHVLDGFIMMMFNARLSPMKRRLKINIIETITKFDTRKVLPTRTWSPPTPIS</sequence>